<dbReference type="EMBL" id="CAAGRJ010005681">
    <property type="protein sequence ID" value="VFV23565.1"/>
    <property type="molecule type" value="Genomic_DNA"/>
</dbReference>
<feature type="region of interest" description="Disordered" evidence="1">
    <location>
        <begin position="1"/>
        <end position="306"/>
    </location>
</feature>
<evidence type="ECO:0000256" key="1">
    <source>
        <dbReference type="SAM" id="MobiDB-lite"/>
    </source>
</evidence>
<dbReference type="SUPFAM" id="SSF47391">
    <property type="entry name" value="Dimerization-anchoring domain of cAMP-dependent PK regulatory subunit"/>
    <property type="match status" value="1"/>
</dbReference>
<dbReference type="Pfam" id="PF17819">
    <property type="entry name" value="Tex55"/>
    <property type="match status" value="1"/>
</dbReference>
<dbReference type="PANTHER" id="PTHR47110">
    <property type="entry name" value="TESTIS-SPECIFIC EXPRESSED PROTEIN 55"/>
    <property type="match status" value="1"/>
</dbReference>
<proteinExistence type="predicted"/>
<sequence length="610" mass="69580">MNAQRCVVVKEKTQRLASSLQRRREPKAEEHSAEPFASTVPSTDPLQEHLRKDQGRPTKRGSDWAATGRAAPAHPEESVRRGQTKPWSSDVRAPEGHLGDQLGQTHSVWQPRPAGQKMEEPLKEAPPESLGPESTAKSPDDSRTDNQEDNWQNQHEEEVDDQNDHRRAEQAAQRVSGQTDHKVYEPTGGQTSDQADLRTYNRADVAQGGAFDQDDQRMYEKTSGQAHHDSQMSLLHEQRTSLQIERRRSSQAEGRADGQIDRRMSHQTEGSSSEQIDSRVCNQSDQRTSEQINHILSVSSEPRASGQIDHRMSSQAEQRTSEQIDSRLCGLVKRRTSEPIGYIPSNQVDSRTSIKTYHEVCEEAIELAEQQTADQAESNADHLTVDKTDSSDYYKVDHLMDEENYPREDYLADYGAPGQYDDRIFTQSGGNKESKEAEFRVEPCKFEARGIDQDSSPVSTETDTESVTDLQAFDSFNTRFTSNFQAKDQAYSQRFPCISSKLDYTIGQEKTKATETKPGIFLLQDDIPEYQEGKRPLGYSQTSRRQFPPIVYEDPYQVALQYMEKHHILQIFQQITENLVYEKPEDPLSFMLYQVQEMIENRDKCETYKE</sequence>
<dbReference type="GO" id="GO:0005634">
    <property type="term" value="C:nucleus"/>
    <property type="evidence" value="ECO:0007669"/>
    <property type="project" value="TreeGrafter"/>
</dbReference>
<feature type="compositionally biased region" description="Basic and acidic residues" evidence="1">
    <location>
        <begin position="117"/>
        <end position="126"/>
    </location>
</feature>
<dbReference type="Proteomes" id="UP000386466">
    <property type="component" value="Unassembled WGS sequence"/>
</dbReference>
<dbReference type="CDD" id="cd22975">
    <property type="entry name" value="DD_TEX55"/>
    <property type="match status" value="1"/>
</dbReference>
<feature type="compositionally biased region" description="Basic and acidic residues" evidence="1">
    <location>
        <begin position="214"/>
        <end position="266"/>
    </location>
</feature>
<feature type="compositionally biased region" description="Basic and acidic residues" evidence="1">
    <location>
        <begin position="22"/>
        <end position="33"/>
    </location>
</feature>
<dbReference type="InterPro" id="IPR048377">
    <property type="entry name" value="TEX55_DD"/>
</dbReference>
<accession>A0A485MRA9</accession>
<evidence type="ECO:0000313" key="2">
    <source>
        <dbReference type="EMBL" id="VFV23565.1"/>
    </source>
</evidence>
<dbReference type="PANTHER" id="PTHR47110:SF1">
    <property type="entry name" value="TESTIS-SPECIFIC EXPRESSED PROTEIN 55"/>
    <property type="match status" value="1"/>
</dbReference>
<evidence type="ECO:0000313" key="3">
    <source>
        <dbReference type="Proteomes" id="UP000386466"/>
    </source>
</evidence>
<protein>
    <recommendedName>
        <fullName evidence="4">Testis expressed 55</fullName>
    </recommendedName>
</protein>
<organism evidence="2 3">
    <name type="scientific">Lynx pardinus</name>
    <name type="common">Iberian lynx</name>
    <name type="synonym">Felis pardina</name>
    <dbReference type="NCBI Taxonomy" id="191816"/>
    <lineage>
        <taxon>Eukaryota</taxon>
        <taxon>Metazoa</taxon>
        <taxon>Chordata</taxon>
        <taxon>Craniata</taxon>
        <taxon>Vertebrata</taxon>
        <taxon>Euteleostomi</taxon>
        <taxon>Mammalia</taxon>
        <taxon>Eutheria</taxon>
        <taxon>Laurasiatheria</taxon>
        <taxon>Carnivora</taxon>
        <taxon>Feliformia</taxon>
        <taxon>Felidae</taxon>
        <taxon>Felinae</taxon>
        <taxon>Lynx</taxon>
    </lineage>
</organism>
<dbReference type="InterPro" id="IPR040760">
    <property type="entry name" value="Tex55"/>
</dbReference>
<reference evidence="2 3" key="1">
    <citation type="submission" date="2019-01" db="EMBL/GenBank/DDBJ databases">
        <authorList>
            <person name="Alioto T."/>
            <person name="Alioto T."/>
        </authorList>
    </citation>
    <scope>NUCLEOTIDE SEQUENCE [LARGE SCALE GENOMIC DNA]</scope>
</reference>
<dbReference type="AlphaFoldDB" id="A0A485MRA9"/>
<feature type="compositionally biased region" description="Polar residues" evidence="1">
    <location>
        <begin position="267"/>
        <end position="302"/>
    </location>
</feature>
<gene>
    <name evidence="2" type="ORF">LYPA_23C013411</name>
</gene>
<feature type="compositionally biased region" description="Basic and acidic residues" evidence="1">
    <location>
        <begin position="46"/>
        <end position="62"/>
    </location>
</feature>
<name>A0A485MRA9_LYNPA</name>
<evidence type="ECO:0008006" key="4">
    <source>
        <dbReference type="Google" id="ProtNLM"/>
    </source>
</evidence>
<keyword evidence="3" id="KW-1185">Reference proteome</keyword>